<evidence type="ECO:0000313" key="2">
    <source>
        <dbReference type="Proteomes" id="UP000288168"/>
    </source>
</evidence>
<comment type="caution">
    <text evidence="1">The sequence shown here is derived from an EMBL/GenBank/DDBJ whole genome shotgun (WGS) entry which is preliminary data.</text>
</comment>
<proteinExistence type="predicted"/>
<protein>
    <submittedName>
        <fullName evidence="1">Uncharacterized protein</fullName>
    </submittedName>
</protein>
<keyword evidence="2" id="KW-1185">Reference proteome</keyword>
<sequence length="108" mass="12183">MVCLVKGSKGRWGEASEQPNGNNTAITQLKLIPKSSMTQLLTSKTSVHGALSIEQILYRHTHYWLRVRPSGLCHCGIVSGDSYVYDRWYEISRDLICTTGRTRMSPHC</sequence>
<organism evidence="1 2">
    <name type="scientific">Fusarium duplospermum</name>
    <dbReference type="NCBI Taxonomy" id="1325734"/>
    <lineage>
        <taxon>Eukaryota</taxon>
        <taxon>Fungi</taxon>
        <taxon>Dikarya</taxon>
        <taxon>Ascomycota</taxon>
        <taxon>Pezizomycotina</taxon>
        <taxon>Sordariomycetes</taxon>
        <taxon>Hypocreomycetidae</taxon>
        <taxon>Hypocreales</taxon>
        <taxon>Nectriaceae</taxon>
        <taxon>Fusarium</taxon>
        <taxon>Fusarium solani species complex</taxon>
    </lineage>
</organism>
<accession>A0A428PWI1</accession>
<gene>
    <name evidence="1" type="ORF">CEP54_008307</name>
</gene>
<name>A0A428PWI1_9HYPO</name>
<dbReference type="Proteomes" id="UP000288168">
    <property type="component" value="Unassembled WGS sequence"/>
</dbReference>
<dbReference type="EMBL" id="NKCI01000082">
    <property type="protein sequence ID" value="RSL57380.1"/>
    <property type="molecule type" value="Genomic_DNA"/>
</dbReference>
<evidence type="ECO:0000313" key="1">
    <source>
        <dbReference type="EMBL" id="RSL57380.1"/>
    </source>
</evidence>
<dbReference type="AlphaFoldDB" id="A0A428PWI1"/>
<reference evidence="1 2" key="1">
    <citation type="submission" date="2017-06" db="EMBL/GenBank/DDBJ databases">
        <title>Comparative genomic analysis of Ambrosia Fusariam Clade fungi.</title>
        <authorList>
            <person name="Stajich J.E."/>
            <person name="Carrillo J."/>
            <person name="Kijimoto T."/>
            <person name="Eskalen A."/>
            <person name="O'Donnell K."/>
            <person name="Kasson M."/>
        </authorList>
    </citation>
    <scope>NUCLEOTIDE SEQUENCE [LARGE SCALE GENOMIC DNA]</scope>
    <source>
        <strain evidence="1 2">NRRL62584</strain>
    </source>
</reference>